<organism evidence="3 4">
    <name type="scientific">Aerococcus christensenii</name>
    <dbReference type="NCBI Taxonomy" id="87541"/>
    <lineage>
        <taxon>Bacteria</taxon>
        <taxon>Bacillati</taxon>
        <taxon>Bacillota</taxon>
        <taxon>Bacilli</taxon>
        <taxon>Lactobacillales</taxon>
        <taxon>Aerococcaceae</taxon>
        <taxon>Aerococcus</taxon>
    </lineage>
</organism>
<sequence>MDNFQEEVNKLKKKVMEYVHGTLDGQIVAGETMKRAMKRFLKDLESPEYYIDWNEVFVFYNWAHMFKHTKGVLAGQYVNLHDSQLWEMTNILGFKRVDTNLRRYKEIYIQKGRKNGKTQELAFLASYVAFLSNETEEVYIAGWTKEQSNLCYNEVLAQISKVAMLKDKFKDTYHKITVKKNNSTIVALSKEARKSGDGTNPSLSIIDEYGTSHQTNEIVESQRTGQVGRAQPLVVFITTAGLDLSVPCYEMYKYCKNVLDPELESVQNEELFVAIYEPDEGDDIKSHDTWKKANPIVMSHQKGVEAMERGLKIALDVQTNMRSFLTKNLNIWVDHKENGYIPLKKWNATTILEDEKEEFMQGANFYYGVDLSITTDLTALGWVAVKNGEFLCGQRAYMPEERFHERLAKDKVPFDVFEERGELVLTPGEVVDYNYIKNDLLAMANKYGCKQVGFDRYNATYVATEFQNEGLEVVEIPQSIAQLSEPTKKFREYVYNGKMKHTDDQLLSWAINNAVLQEDTNENIKINKSRSKDRIDPVDAIMNAFARAMYDPQVNDLNEIIMEEDWSF</sequence>
<dbReference type="PANTHER" id="PTHR41287">
    <property type="match status" value="1"/>
</dbReference>
<dbReference type="AlphaFoldDB" id="A0A2I1K7F9"/>
<dbReference type="Pfam" id="PF20441">
    <property type="entry name" value="TerL_nuclease"/>
    <property type="match status" value="1"/>
</dbReference>
<evidence type="ECO:0000259" key="2">
    <source>
        <dbReference type="Pfam" id="PF20441"/>
    </source>
</evidence>
<dbReference type="Gene3D" id="3.40.50.300">
    <property type="entry name" value="P-loop containing nucleotide triphosphate hydrolases"/>
    <property type="match status" value="1"/>
</dbReference>
<evidence type="ECO:0000259" key="1">
    <source>
        <dbReference type="Pfam" id="PF03354"/>
    </source>
</evidence>
<dbReference type="InterPro" id="IPR046462">
    <property type="entry name" value="TerL_nuclease"/>
</dbReference>
<dbReference type="RefSeq" id="WP_101659804.1">
    <property type="nucleotide sequence ID" value="NZ_PKGZ01000002.1"/>
</dbReference>
<dbReference type="EMBL" id="PKGZ01000002">
    <property type="protein sequence ID" value="PKY91569.1"/>
    <property type="molecule type" value="Genomic_DNA"/>
</dbReference>
<dbReference type="Gene3D" id="3.30.420.240">
    <property type="match status" value="1"/>
</dbReference>
<feature type="domain" description="Terminase large subunit-like endonuclease" evidence="2">
    <location>
        <begin position="266"/>
        <end position="549"/>
    </location>
</feature>
<accession>A0A2I1K7F9</accession>
<proteinExistence type="predicted"/>
<evidence type="ECO:0000313" key="3">
    <source>
        <dbReference type="EMBL" id="PKY91569.1"/>
    </source>
</evidence>
<feature type="domain" description="Terminase large subunit-like ATPase" evidence="1">
    <location>
        <begin position="88"/>
        <end position="256"/>
    </location>
</feature>
<name>A0A2I1K7F9_9LACT</name>
<dbReference type="InterPro" id="IPR046461">
    <property type="entry name" value="TerL_ATPase"/>
</dbReference>
<dbReference type="InterPro" id="IPR005021">
    <property type="entry name" value="Terminase_largesu-like"/>
</dbReference>
<dbReference type="GO" id="GO:0004519">
    <property type="term" value="F:endonuclease activity"/>
    <property type="evidence" value="ECO:0007669"/>
    <property type="project" value="InterPro"/>
</dbReference>
<protein>
    <submittedName>
        <fullName evidence="3">Terminase large subunit</fullName>
    </submittedName>
</protein>
<gene>
    <name evidence="3" type="ORF">CYJ27_02525</name>
</gene>
<evidence type="ECO:0000313" key="4">
    <source>
        <dbReference type="Proteomes" id="UP000234775"/>
    </source>
</evidence>
<dbReference type="Proteomes" id="UP000234775">
    <property type="component" value="Unassembled WGS sequence"/>
</dbReference>
<keyword evidence="4" id="KW-1185">Reference proteome</keyword>
<dbReference type="InterPro" id="IPR027417">
    <property type="entry name" value="P-loop_NTPase"/>
</dbReference>
<comment type="caution">
    <text evidence="3">The sequence shown here is derived from an EMBL/GenBank/DDBJ whole genome shotgun (WGS) entry which is preliminary data.</text>
</comment>
<dbReference type="PANTHER" id="PTHR41287:SF1">
    <property type="entry name" value="PROTEIN YMFN"/>
    <property type="match status" value="1"/>
</dbReference>
<reference evidence="3 4" key="1">
    <citation type="submission" date="2017-12" db="EMBL/GenBank/DDBJ databases">
        <title>Phylogenetic diversity of female urinary microbiome.</title>
        <authorList>
            <person name="Thomas-White K."/>
            <person name="Wolfe A.J."/>
        </authorList>
    </citation>
    <scope>NUCLEOTIDE SEQUENCE [LARGE SCALE GENOMIC DNA]</scope>
    <source>
        <strain evidence="3 4">UMB0844</strain>
    </source>
</reference>
<dbReference type="Pfam" id="PF03354">
    <property type="entry name" value="TerL_ATPase"/>
    <property type="match status" value="1"/>
</dbReference>